<keyword evidence="3" id="KW-1185">Reference proteome</keyword>
<dbReference type="AlphaFoldDB" id="R7VKI6"/>
<evidence type="ECO:0000313" key="2">
    <source>
        <dbReference type="EnsemblMetazoa" id="CapteP205261"/>
    </source>
</evidence>
<evidence type="ECO:0000313" key="3">
    <source>
        <dbReference type="Proteomes" id="UP000014760"/>
    </source>
</evidence>
<reference evidence="2" key="3">
    <citation type="submission" date="2015-06" db="UniProtKB">
        <authorList>
            <consortium name="EnsemblMetazoa"/>
        </authorList>
    </citation>
    <scope>IDENTIFICATION</scope>
</reference>
<sequence>MAWSRTSVFMYDHRQQQGIDLPTRIITKTLHTTWLGPHRLLAFGLKKLKQDAKKEETGKEQDDVGCWFHSVQIPGVHQAQLNVDVVDGKVVFHAFNESHNEETGDLDRMEAKRTIAMPENIRKRTMCLARMGPMRLCLFALRKKKEQEVMRGARQR</sequence>
<dbReference type="EMBL" id="KB292914">
    <property type="protein sequence ID" value="ELU16795.1"/>
    <property type="molecule type" value="Genomic_DNA"/>
</dbReference>
<evidence type="ECO:0000313" key="1">
    <source>
        <dbReference type="EMBL" id="ELU16795.1"/>
    </source>
</evidence>
<dbReference type="EnsemblMetazoa" id="CapteT205261">
    <property type="protein sequence ID" value="CapteP205261"/>
    <property type="gene ID" value="CapteG205261"/>
</dbReference>
<name>R7VKI6_CAPTE</name>
<reference evidence="3" key="1">
    <citation type="submission" date="2012-12" db="EMBL/GenBank/DDBJ databases">
        <authorList>
            <person name="Hellsten U."/>
            <person name="Grimwood J."/>
            <person name="Chapman J.A."/>
            <person name="Shapiro H."/>
            <person name="Aerts A."/>
            <person name="Otillar R.P."/>
            <person name="Terry A.Y."/>
            <person name="Boore J.L."/>
            <person name="Simakov O."/>
            <person name="Marletaz F."/>
            <person name="Cho S.-J."/>
            <person name="Edsinger-Gonzales E."/>
            <person name="Havlak P."/>
            <person name="Kuo D.-H."/>
            <person name="Larsson T."/>
            <person name="Lv J."/>
            <person name="Arendt D."/>
            <person name="Savage R."/>
            <person name="Osoegawa K."/>
            <person name="de Jong P."/>
            <person name="Lindberg D.R."/>
            <person name="Seaver E.C."/>
            <person name="Weisblat D.A."/>
            <person name="Putnam N.H."/>
            <person name="Grigoriev I.V."/>
            <person name="Rokhsar D.S."/>
        </authorList>
    </citation>
    <scope>NUCLEOTIDE SEQUENCE</scope>
    <source>
        <strain evidence="3">I ESC-2004</strain>
    </source>
</reference>
<organism evidence="1">
    <name type="scientific">Capitella teleta</name>
    <name type="common">Polychaete worm</name>
    <dbReference type="NCBI Taxonomy" id="283909"/>
    <lineage>
        <taxon>Eukaryota</taxon>
        <taxon>Metazoa</taxon>
        <taxon>Spiralia</taxon>
        <taxon>Lophotrochozoa</taxon>
        <taxon>Annelida</taxon>
        <taxon>Polychaeta</taxon>
        <taxon>Sedentaria</taxon>
        <taxon>Scolecida</taxon>
        <taxon>Capitellidae</taxon>
        <taxon>Capitella</taxon>
    </lineage>
</organism>
<reference evidence="1 3" key="2">
    <citation type="journal article" date="2013" name="Nature">
        <title>Insights into bilaterian evolution from three spiralian genomes.</title>
        <authorList>
            <person name="Simakov O."/>
            <person name="Marletaz F."/>
            <person name="Cho S.J."/>
            <person name="Edsinger-Gonzales E."/>
            <person name="Havlak P."/>
            <person name="Hellsten U."/>
            <person name="Kuo D.H."/>
            <person name="Larsson T."/>
            <person name="Lv J."/>
            <person name="Arendt D."/>
            <person name="Savage R."/>
            <person name="Osoegawa K."/>
            <person name="de Jong P."/>
            <person name="Grimwood J."/>
            <person name="Chapman J.A."/>
            <person name="Shapiro H."/>
            <person name="Aerts A."/>
            <person name="Otillar R.P."/>
            <person name="Terry A.Y."/>
            <person name="Boore J.L."/>
            <person name="Grigoriev I.V."/>
            <person name="Lindberg D.R."/>
            <person name="Seaver E.C."/>
            <person name="Weisblat D.A."/>
            <person name="Putnam N.H."/>
            <person name="Rokhsar D.S."/>
        </authorList>
    </citation>
    <scope>NUCLEOTIDE SEQUENCE</scope>
    <source>
        <strain evidence="1 3">I ESC-2004</strain>
    </source>
</reference>
<accession>R7VKI6</accession>
<dbReference type="EMBL" id="AMQN01004217">
    <property type="status" value="NOT_ANNOTATED_CDS"/>
    <property type="molecule type" value="Genomic_DNA"/>
</dbReference>
<dbReference type="HOGENOM" id="CLU_1688385_0_0_1"/>
<proteinExistence type="predicted"/>
<evidence type="ECO:0008006" key="4">
    <source>
        <dbReference type="Google" id="ProtNLM"/>
    </source>
</evidence>
<dbReference type="Proteomes" id="UP000014760">
    <property type="component" value="Unassembled WGS sequence"/>
</dbReference>
<gene>
    <name evidence="1" type="ORF">CAPTEDRAFT_205261</name>
</gene>
<protein>
    <recommendedName>
        <fullName evidence="4">SHSP domain-containing protein</fullName>
    </recommendedName>
</protein>